<evidence type="ECO:0000313" key="2">
    <source>
        <dbReference type="EMBL" id="PZW36352.1"/>
    </source>
</evidence>
<feature type="transmembrane region" description="Helical" evidence="1">
    <location>
        <begin position="140"/>
        <end position="161"/>
    </location>
</feature>
<dbReference type="AlphaFoldDB" id="A0A326UCL2"/>
<dbReference type="Proteomes" id="UP000248806">
    <property type="component" value="Unassembled WGS sequence"/>
</dbReference>
<dbReference type="EMBL" id="QKUF01000001">
    <property type="protein sequence ID" value="PZW36352.1"/>
    <property type="molecule type" value="Genomic_DNA"/>
</dbReference>
<sequence length="282" mass="32738">MQGAMDSGKDFLAQLQPHLPWITLVGVLLLFALLRVSRKALRLRIDEIGYYWLRERGPLLWFWFNAPGVILHELSHAIMLLLFYPFGFRITSITLFRVKPMPMRKVKGRVVRSRGRQSLQLGEVQYVRPQGRIMSYVGDGFSGVAPLLGGIAMFAFLYWAATGYQLWDFPFNAQWDLQWRRPDWPWWTLLITPYLILTVTSELWPSRQDWYGARWLLFGVSMALILIVGIIYLQFNHIVNYPLLLQLATSIAAHVDFALLVLIGLDLLFLLLAELILYVARR</sequence>
<keyword evidence="1" id="KW-0472">Membrane</keyword>
<feature type="transmembrane region" description="Helical" evidence="1">
    <location>
        <begin position="184"/>
        <end position="204"/>
    </location>
</feature>
<gene>
    <name evidence="2" type="ORF">EI42_00526</name>
</gene>
<feature type="transmembrane region" description="Helical" evidence="1">
    <location>
        <begin position="18"/>
        <end position="36"/>
    </location>
</feature>
<protein>
    <submittedName>
        <fullName evidence="2">Uncharacterized protein</fullName>
    </submittedName>
</protein>
<comment type="caution">
    <text evidence="2">The sequence shown here is derived from an EMBL/GenBank/DDBJ whole genome shotgun (WGS) entry which is preliminary data.</text>
</comment>
<feature type="transmembrane region" description="Helical" evidence="1">
    <location>
        <begin position="48"/>
        <end position="64"/>
    </location>
</feature>
<accession>A0A326UCL2</accession>
<reference evidence="2 3" key="1">
    <citation type="submission" date="2018-06" db="EMBL/GenBank/DDBJ databases">
        <title>Genomic Encyclopedia of Archaeal and Bacterial Type Strains, Phase II (KMG-II): from individual species to whole genera.</title>
        <authorList>
            <person name="Goeker M."/>
        </authorList>
    </citation>
    <scope>NUCLEOTIDE SEQUENCE [LARGE SCALE GENOMIC DNA]</scope>
    <source>
        <strain evidence="2 3">ATCC BAA-1881</strain>
    </source>
</reference>
<feature type="transmembrane region" description="Helical" evidence="1">
    <location>
        <begin position="255"/>
        <end position="280"/>
    </location>
</feature>
<organism evidence="2 3">
    <name type="scientific">Thermosporothrix hazakensis</name>
    <dbReference type="NCBI Taxonomy" id="644383"/>
    <lineage>
        <taxon>Bacteria</taxon>
        <taxon>Bacillati</taxon>
        <taxon>Chloroflexota</taxon>
        <taxon>Ktedonobacteria</taxon>
        <taxon>Ktedonobacterales</taxon>
        <taxon>Thermosporotrichaceae</taxon>
        <taxon>Thermosporothrix</taxon>
    </lineage>
</organism>
<keyword evidence="1" id="KW-0812">Transmembrane</keyword>
<evidence type="ECO:0000256" key="1">
    <source>
        <dbReference type="SAM" id="Phobius"/>
    </source>
</evidence>
<keyword evidence="3" id="KW-1185">Reference proteome</keyword>
<name>A0A326UCL2_THEHA</name>
<feature type="transmembrane region" description="Helical" evidence="1">
    <location>
        <begin position="76"/>
        <end position="98"/>
    </location>
</feature>
<keyword evidence="1" id="KW-1133">Transmembrane helix</keyword>
<evidence type="ECO:0000313" key="3">
    <source>
        <dbReference type="Proteomes" id="UP000248806"/>
    </source>
</evidence>
<feature type="transmembrane region" description="Helical" evidence="1">
    <location>
        <begin position="216"/>
        <end position="235"/>
    </location>
</feature>
<proteinExistence type="predicted"/>